<dbReference type="Gene3D" id="3.55.40.20">
    <property type="entry name" value="Iron/manganese superoxide dismutase, C-terminal domain"/>
    <property type="match status" value="1"/>
</dbReference>
<reference evidence="2" key="1">
    <citation type="journal article" date="2019" name="Int. J. Syst. Evol. Microbiol.">
        <title>The Global Catalogue of Microorganisms (GCM) 10K type strain sequencing project: providing services to taxonomists for standard genome sequencing and annotation.</title>
        <authorList>
            <consortium name="The Broad Institute Genomics Platform"/>
            <consortium name="The Broad Institute Genome Sequencing Center for Infectious Disease"/>
            <person name="Wu L."/>
            <person name="Ma J."/>
        </authorList>
    </citation>
    <scope>NUCLEOTIDE SEQUENCE [LARGE SCALE GENOMIC DNA]</scope>
    <source>
        <strain evidence="2">TBRC 1276</strain>
    </source>
</reference>
<dbReference type="InterPro" id="IPR036314">
    <property type="entry name" value="SOD_C_sf"/>
</dbReference>
<accession>A0ABV8G6B1</accession>
<protein>
    <recommendedName>
        <fullName evidence="3">Superoxide dismutase</fullName>
    </recommendedName>
</protein>
<dbReference type="Proteomes" id="UP001595851">
    <property type="component" value="Unassembled WGS sequence"/>
</dbReference>
<evidence type="ECO:0008006" key="3">
    <source>
        <dbReference type="Google" id="ProtNLM"/>
    </source>
</evidence>
<comment type="caution">
    <text evidence="1">The sequence shown here is derived from an EMBL/GenBank/DDBJ whole genome shotgun (WGS) entry which is preliminary data.</text>
</comment>
<dbReference type="SUPFAM" id="SSF54719">
    <property type="entry name" value="Fe,Mn superoxide dismutase (SOD), C-terminal domain"/>
    <property type="match status" value="1"/>
</dbReference>
<proteinExistence type="predicted"/>
<sequence length="30" mass="3463">MRPDYVEKLWGLVNWADVARRYADATSHAA</sequence>
<evidence type="ECO:0000313" key="1">
    <source>
        <dbReference type="EMBL" id="MFC4008242.1"/>
    </source>
</evidence>
<dbReference type="RefSeq" id="WP_379528324.1">
    <property type="nucleotide sequence ID" value="NZ_JBHSBI010000006.1"/>
</dbReference>
<name>A0ABV8G6B1_9ACTN</name>
<evidence type="ECO:0000313" key="2">
    <source>
        <dbReference type="Proteomes" id="UP001595851"/>
    </source>
</evidence>
<dbReference type="EMBL" id="JBHSBI010000006">
    <property type="protein sequence ID" value="MFC4008242.1"/>
    <property type="molecule type" value="Genomic_DNA"/>
</dbReference>
<keyword evidence="2" id="KW-1185">Reference proteome</keyword>
<organism evidence="1 2">
    <name type="scientific">Nonomuraea purpurea</name>
    <dbReference type="NCBI Taxonomy" id="1849276"/>
    <lineage>
        <taxon>Bacteria</taxon>
        <taxon>Bacillati</taxon>
        <taxon>Actinomycetota</taxon>
        <taxon>Actinomycetes</taxon>
        <taxon>Streptosporangiales</taxon>
        <taxon>Streptosporangiaceae</taxon>
        <taxon>Nonomuraea</taxon>
    </lineage>
</organism>
<gene>
    <name evidence="1" type="ORF">ACFOY2_13505</name>
</gene>